<dbReference type="InterPro" id="IPR011990">
    <property type="entry name" value="TPR-like_helical_dom_sf"/>
</dbReference>
<protein>
    <recommendedName>
        <fullName evidence="1">DYW domain-containing protein</fullName>
    </recommendedName>
</protein>
<sequence>MVDLYGRAGLVEKAKNFIEENNINHEAIVWKTLLSACRLHKHTEYTKLASEKLIELEHCDAGSYVLMSNMYATNSKWLDTFKLRSSMRERRIRKQPGQSWIHLKNVVHTFVARDISHPRSAEIYAYLENLMERLHEMGYTSRIDLVVHDVEEEQRETTLKFHSEKLAIAFGIISTPIRTPLRIFKNLRVCEDCHEAIKFINQAADREIIIRDLFRFHHFKDGRCSCEDF</sequence>
<reference evidence="2" key="2">
    <citation type="journal article" date="2015" name="Data Brief">
        <title>Shoot transcriptome of the giant reed, Arundo donax.</title>
        <authorList>
            <person name="Barrero R.A."/>
            <person name="Guerrero F.D."/>
            <person name="Moolhuijzen P."/>
            <person name="Goolsby J.A."/>
            <person name="Tidwell J."/>
            <person name="Bellgard S.E."/>
            <person name="Bellgard M.I."/>
        </authorList>
    </citation>
    <scope>NUCLEOTIDE SEQUENCE</scope>
    <source>
        <tissue evidence="2">Shoot tissue taken approximately 20 cm above the soil surface</tissue>
    </source>
</reference>
<dbReference type="PANTHER" id="PTHR47926">
    <property type="entry name" value="PENTATRICOPEPTIDE REPEAT-CONTAINING PROTEIN"/>
    <property type="match status" value="1"/>
</dbReference>
<dbReference type="GO" id="GO:0008270">
    <property type="term" value="F:zinc ion binding"/>
    <property type="evidence" value="ECO:0007669"/>
    <property type="project" value="InterPro"/>
</dbReference>
<evidence type="ECO:0000259" key="1">
    <source>
        <dbReference type="Pfam" id="PF14432"/>
    </source>
</evidence>
<accession>A0A0A9CCS8</accession>
<dbReference type="GO" id="GO:0003723">
    <property type="term" value="F:RNA binding"/>
    <property type="evidence" value="ECO:0007669"/>
    <property type="project" value="InterPro"/>
</dbReference>
<dbReference type="InterPro" id="IPR046849">
    <property type="entry name" value="E2_motif"/>
</dbReference>
<dbReference type="Pfam" id="PF14432">
    <property type="entry name" value="DYW_deaminase"/>
    <property type="match status" value="1"/>
</dbReference>
<dbReference type="PANTHER" id="PTHR47926:SF494">
    <property type="entry name" value="DYW DOMAIN-CONTAINING PROTEIN"/>
    <property type="match status" value="1"/>
</dbReference>
<dbReference type="EMBL" id="GBRH01223806">
    <property type="protein sequence ID" value="JAD74089.1"/>
    <property type="molecule type" value="Transcribed_RNA"/>
</dbReference>
<organism evidence="2">
    <name type="scientific">Arundo donax</name>
    <name type="common">Giant reed</name>
    <name type="synonym">Donax arundinaceus</name>
    <dbReference type="NCBI Taxonomy" id="35708"/>
    <lineage>
        <taxon>Eukaryota</taxon>
        <taxon>Viridiplantae</taxon>
        <taxon>Streptophyta</taxon>
        <taxon>Embryophyta</taxon>
        <taxon>Tracheophyta</taxon>
        <taxon>Spermatophyta</taxon>
        <taxon>Magnoliopsida</taxon>
        <taxon>Liliopsida</taxon>
        <taxon>Poales</taxon>
        <taxon>Poaceae</taxon>
        <taxon>PACMAD clade</taxon>
        <taxon>Arundinoideae</taxon>
        <taxon>Arundineae</taxon>
        <taxon>Arundo</taxon>
    </lineage>
</organism>
<dbReference type="Pfam" id="PF20431">
    <property type="entry name" value="E_motif"/>
    <property type="match status" value="1"/>
</dbReference>
<dbReference type="GO" id="GO:0009451">
    <property type="term" value="P:RNA modification"/>
    <property type="evidence" value="ECO:0007669"/>
    <property type="project" value="InterPro"/>
</dbReference>
<evidence type="ECO:0000313" key="2">
    <source>
        <dbReference type="EMBL" id="JAD74089.1"/>
    </source>
</evidence>
<dbReference type="AlphaFoldDB" id="A0A0A9CCS8"/>
<feature type="domain" description="DYW" evidence="1">
    <location>
        <begin position="138"/>
        <end position="229"/>
    </location>
</feature>
<dbReference type="Gene3D" id="1.25.40.10">
    <property type="entry name" value="Tetratricopeptide repeat domain"/>
    <property type="match status" value="1"/>
</dbReference>
<name>A0A0A9CCS8_ARUDO</name>
<reference evidence="2" key="1">
    <citation type="submission" date="2014-09" db="EMBL/GenBank/DDBJ databases">
        <authorList>
            <person name="Magalhaes I.L.F."/>
            <person name="Oliveira U."/>
            <person name="Santos F.R."/>
            <person name="Vidigal T.H.D.A."/>
            <person name="Brescovit A.D."/>
            <person name="Santos A.J."/>
        </authorList>
    </citation>
    <scope>NUCLEOTIDE SEQUENCE</scope>
    <source>
        <tissue evidence="2">Shoot tissue taken approximately 20 cm above the soil surface</tissue>
    </source>
</reference>
<dbReference type="InterPro" id="IPR032867">
    <property type="entry name" value="DYW_dom"/>
</dbReference>
<dbReference type="Pfam" id="PF20430">
    <property type="entry name" value="Eplus_motif"/>
    <property type="match status" value="1"/>
</dbReference>
<proteinExistence type="predicted"/>
<dbReference type="InterPro" id="IPR046960">
    <property type="entry name" value="PPR_At4g14850-like_plant"/>
</dbReference>
<dbReference type="InterPro" id="IPR046848">
    <property type="entry name" value="E_motif"/>
</dbReference>